<sequence>MEMPASNRTRLLCLYGFLVTCILFSQINADGKIRLVTDPTRNVNLSPFQQWISAYECLQNKSQSCFINSTDYTLTEKGWLNVTGPDGAGFCKPGGCKDHTEAVLTCIHEVKRDYMFQNKATLWDLNFTIHDGCTFGFDGTTYVSDAGTIVKSGITFLISILATLFLLMHFYD</sequence>
<gene>
    <name evidence="4" type="ORF">COLO4_19482</name>
</gene>
<keyword evidence="1" id="KW-0812">Transmembrane</keyword>
<dbReference type="Pfam" id="PF24865">
    <property type="entry name" value="DUF7731"/>
    <property type="match status" value="1"/>
</dbReference>
<comment type="caution">
    <text evidence="4">The sequence shown here is derived from an EMBL/GenBank/DDBJ whole genome shotgun (WGS) entry which is preliminary data.</text>
</comment>
<feature type="signal peptide" evidence="2">
    <location>
        <begin position="1"/>
        <end position="29"/>
    </location>
</feature>
<accession>A0A1R3J555</accession>
<dbReference type="Proteomes" id="UP000187203">
    <property type="component" value="Unassembled WGS sequence"/>
</dbReference>
<dbReference type="PANTHER" id="PTHR34366:SF7">
    <property type="entry name" value="TRANSMEMBRANE PROTEIN"/>
    <property type="match status" value="1"/>
</dbReference>
<evidence type="ECO:0000259" key="3">
    <source>
        <dbReference type="Pfam" id="PF24865"/>
    </source>
</evidence>
<keyword evidence="5" id="KW-1185">Reference proteome</keyword>
<feature type="domain" description="DUF7731" evidence="3">
    <location>
        <begin position="47"/>
        <end position="136"/>
    </location>
</feature>
<evidence type="ECO:0000313" key="5">
    <source>
        <dbReference type="Proteomes" id="UP000187203"/>
    </source>
</evidence>
<dbReference type="AlphaFoldDB" id="A0A1R3J555"/>
<dbReference type="EMBL" id="AWUE01016635">
    <property type="protein sequence ID" value="OMO89963.1"/>
    <property type="molecule type" value="Genomic_DNA"/>
</dbReference>
<evidence type="ECO:0000256" key="2">
    <source>
        <dbReference type="SAM" id="SignalP"/>
    </source>
</evidence>
<evidence type="ECO:0000313" key="4">
    <source>
        <dbReference type="EMBL" id="OMO89963.1"/>
    </source>
</evidence>
<keyword evidence="1" id="KW-1133">Transmembrane helix</keyword>
<dbReference type="PANTHER" id="PTHR34366">
    <property type="entry name" value="OS07G0289901 PROTEIN-RELATED"/>
    <property type="match status" value="1"/>
</dbReference>
<evidence type="ECO:0000256" key="1">
    <source>
        <dbReference type="SAM" id="Phobius"/>
    </source>
</evidence>
<dbReference type="InterPro" id="IPR056633">
    <property type="entry name" value="DUF7731"/>
</dbReference>
<reference evidence="5" key="1">
    <citation type="submission" date="2013-09" db="EMBL/GenBank/DDBJ databases">
        <title>Corchorus olitorius genome sequencing.</title>
        <authorList>
            <person name="Alam M."/>
            <person name="Haque M.S."/>
            <person name="Islam M.S."/>
            <person name="Emdad E.M."/>
            <person name="Islam M.M."/>
            <person name="Ahmed B."/>
            <person name="Halim A."/>
            <person name="Hossen Q.M.M."/>
            <person name="Hossain M.Z."/>
            <person name="Ahmed R."/>
            <person name="Khan M.M."/>
            <person name="Islam R."/>
            <person name="Rashid M.M."/>
            <person name="Khan S.A."/>
            <person name="Rahman M.S."/>
            <person name="Alam M."/>
            <person name="Yahiya A.S."/>
            <person name="Khan M.S."/>
            <person name="Azam M.S."/>
            <person name="Haque T."/>
            <person name="Lashkar M.Z.H."/>
            <person name="Akhand A.I."/>
            <person name="Morshed G."/>
            <person name="Roy S."/>
            <person name="Uddin K.S."/>
            <person name="Rabeya T."/>
            <person name="Hossain A.S."/>
            <person name="Chowdhury A."/>
            <person name="Snigdha A.R."/>
            <person name="Mortoza M.S."/>
            <person name="Matin S.A."/>
            <person name="Hoque S.M.E."/>
            <person name="Islam M.K."/>
            <person name="Roy D.K."/>
            <person name="Haider R."/>
            <person name="Moosa M.M."/>
            <person name="Elias S.M."/>
            <person name="Hasan A.M."/>
            <person name="Jahan S."/>
            <person name="Shafiuddin M."/>
            <person name="Mahmood N."/>
            <person name="Shommy N.S."/>
        </authorList>
    </citation>
    <scope>NUCLEOTIDE SEQUENCE [LARGE SCALE GENOMIC DNA]</scope>
    <source>
        <strain evidence="5">cv. O-4</strain>
    </source>
</reference>
<keyword evidence="2" id="KW-0732">Signal</keyword>
<dbReference type="OrthoDB" id="1666452at2759"/>
<keyword evidence="1" id="KW-0472">Membrane</keyword>
<organism evidence="4 5">
    <name type="scientific">Corchorus olitorius</name>
    <dbReference type="NCBI Taxonomy" id="93759"/>
    <lineage>
        <taxon>Eukaryota</taxon>
        <taxon>Viridiplantae</taxon>
        <taxon>Streptophyta</taxon>
        <taxon>Embryophyta</taxon>
        <taxon>Tracheophyta</taxon>
        <taxon>Spermatophyta</taxon>
        <taxon>Magnoliopsida</taxon>
        <taxon>eudicotyledons</taxon>
        <taxon>Gunneridae</taxon>
        <taxon>Pentapetalae</taxon>
        <taxon>rosids</taxon>
        <taxon>malvids</taxon>
        <taxon>Malvales</taxon>
        <taxon>Malvaceae</taxon>
        <taxon>Grewioideae</taxon>
        <taxon>Apeibeae</taxon>
        <taxon>Corchorus</taxon>
    </lineage>
</organism>
<feature type="transmembrane region" description="Helical" evidence="1">
    <location>
        <begin position="153"/>
        <end position="171"/>
    </location>
</feature>
<proteinExistence type="predicted"/>
<protein>
    <recommendedName>
        <fullName evidence="3">DUF7731 domain-containing protein</fullName>
    </recommendedName>
</protein>
<feature type="chain" id="PRO_5012639041" description="DUF7731 domain-containing protein" evidence="2">
    <location>
        <begin position="30"/>
        <end position="172"/>
    </location>
</feature>
<name>A0A1R3J555_9ROSI</name>